<evidence type="ECO:0000313" key="3">
    <source>
        <dbReference type="Proteomes" id="UP001140217"/>
    </source>
</evidence>
<dbReference type="GO" id="GO:0005634">
    <property type="term" value="C:nucleus"/>
    <property type="evidence" value="ECO:0007669"/>
    <property type="project" value="TreeGrafter"/>
</dbReference>
<proteinExistence type="predicted"/>
<reference evidence="2" key="1">
    <citation type="submission" date="2022-07" db="EMBL/GenBank/DDBJ databases">
        <title>Phylogenomic reconstructions and comparative analyses of Kickxellomycotina fungi.</title>
        <authorList>
            <person name="Reynolds N.K."/>
            <person name="Stajich J.E."/>
            <person name="Barry K."/>
            <person name="Grigoriev I.V."/>
            <person name="Crous P."/>
            <person name="Smith M.E."/>
        </authorList>
    </citation>
    <scope>NUCLEOTIDE SEQUENCE</scope>
    <source>
        <strain evidence="2">NBRC 105414</strain>
    </source>
</reference>
<keyword evidence="3" id="KW-1185">Reference proteome</keyword>
<gene>
    <name evidence="2" type="primary">SAP30BP</name>
    <name evidence="2" type="ORF">H4R18_001891</name>
</gene>
<dbReference type="PANTHER" id="PTHR13464">
    <property type="entry name" value="TRANSCRIPTIONAL REGULATOR PROTEIN HCNGP"/>
    <property type="match status" value="1"/>
</dbReference>
<feature type="compositionally biased region" description="Basic and acidic residues" evidence="1">
    <location>
        <begin position="188"/>
        <end position="205"/>
    </location>
</feature>
<dbReference type="Pfam" id="PF07818">
    <property type="entry name" value="HCNGP"/>
    <property type="match status" value="1"/>
</dbReference>
<comment type="caution">
    <text evidence="2">The sequence shown here is derived from an EMBL/GenBank/DDBJ whole genome shotgun (WGS) entry which is preliminary data.</text>
</comment>
<dbReference type="GO" id="GO:0006355">
    <property type="term" value="P:regulation of DNA-templated transcription"/>
    <property type="evidence" value="ECO:0007669"/>
    <property type="project" value="InterPro"/>
</dbReference>
<dbReference type="InterPro" id="IPR012479">
    <property type="entry name" value="SAP30BP"/>
</dbReference>
<dbReference type="OrthoDB" id="1714508at2759"/>
<dbReference type="AlphaFoldDB" id="A0A9W8HK13"/>
<sequence length="282" mass="29356">MANAPNALLHALGAYDSDGSDGGGGSGSSSSNDSAEGPMRAEHMADSPRAQAGGSTPGDEENGAGADGDRSPQDSPHIEHEPAADEAAAAYEATRRDLCALLGCDAVPDFAPLDAEAQCAAGLQQKFQQWYQLKGQGANFNEALTRNKTFRNPNIYRWLVDHLQLEEAGSNLPADSGFDPAQLRRDFTPKGLAEDQERRARESATKKTARAADAWAPGAAGGLAQPVQFRSAGFETAQPPGSTGPARPGAAPAAQPGGGPAFADAVQRARLIAQRLSQAKRR</sequence>
<evidence type="ECO:0000313" key="2">
    <source>
        <dbReference type="EMBL" id="KAJ2783070.1"/>
    </source>
</evidence>
<protein>
    <submittedName>
        <fullName evidence="2">SAP30-binding protein</fullName>
    </submittedName>
</protein>
<name>A0A9W8HK13_9FUNG</name>
<evidence type="ECO:0000256" key="1">
    <source>
        <dbReference type="SAM" id="MobiDB-lite"/>
    </source>
</evidence>
<feature type="region of interest" description="Disordered" evidence="1">
    <location>
        <begin position="13"/>
        <end position="84"/>
    </location>
</feature>
<organism evidence="2 3">
    <name type="scientific">Coemansia javaensis</name>
    <dbReference type="NCBI Taxonomy" id="2761396"/>
    <lineage>
        <taxon>Eukaryota</taxon>
        <taxon>Fungi</taxon>
        <taxon>Fungi incertae sedis</taxon>
        <taxon>Zoopagomycota</taxon>
        <taxon>Kickxellomycotina</taxon>
        <taxon>Kickxellomycetes</taxon>
        <taxon>Kickxellales</taxon>
        <taxon>Kickxellaceae</taxon>
        <taxon>Coemansia</taxon>
    </lineage>
</organism>
<dbReference type="PANTHER" id="PTHR13464:SF0">
    <property type="entry name" value="SAP30-BINDING PROTEIN"/>
    <property type="match status" value="1"/>
</dbReference>
<dbReference type="Proteomes" id="UP001140217">
    <property type="component" value="Unassembled WGS sequence"/>
</dbReference>
<feature type="region of interest" description="Disordered" evidence="1">
    <location>
        <begin position="188"/>
        <end position="265"/>
    </location>
</feature>
<feature type="compositionally biased region" description="Basic and acidic residues" evidence="1">
    <location>
        <begin position="67"/>
        <end position="83"/>
    </location>
</feature>
<accession>A0A9W8HK13</accession>
<feature type="compositionally biased region" description="Low complexity" evidence="1">
    <location>
        <begin position="239"/>
        <end position="265"/>
    </location>
</feature>
<feature type="compositionally biased region" description="Low complexity" evidence="1">
    <location>
        <begin position="211"/>
        <end position="224"/>
    </location>
</feature>
<dbReference type="EMBL" id="JANBUL010000055">
    <property type="protein sequence ID" value="KAJ2783070.1"/>
    <property type="molecule type" value="Genomic_DNA"/>
</dbReference>